<keyword evidence="1" id="KW-0732">Signal</keyword>
<dbReference type="Ensembl" id="ENSXETT00000119522">
    <property type="protein sequence ID" value="ENSXETP00000110271"/>
    <property type="gene ID" value="ENSXETG00000047996"/>
</dbReference>
<reference evidence="2" key="1">
    <citation type="journal article" date="2010" name="Science">
        <title>The genome of the Western clawed frog Xenopus tropicalis.</title>
        <authorList>
            <person name="Hellsten U."/>
            <person name="Harland R.M."/>
            <person name="Gilchrist M.J."/>
            <person name="Hendrix D."/>
            <person name="Jurka J."/>
            <person name="Kapitonov V."/>
            <person name="Ovcharenko I."/>
            <person name="Putnam N.H."/>
            <person name="Shu S."/>
            <person name="Taher L."/>
            <person name="Blitz I.L."/>
            <person name="Blumberg B."/>
            <person name="Dichmann D.S."/>
            <person name="Dubchak I."/>
            <person name="Amaya E."/>
            <person name="Detter J.C."/>
            <person name="Fletcher R."/>
            <person name="Gerhard D.S."/>
            <person name="Goodstein D."/>
            <person name="Graves T."/>
            <person name="Grigoriev I.V."/>
            <person name="Grimwood J."/>
            <person name="Kawashima T."/>
            <person name="Lindquist E."/>
            <person name="Lucas S.M."/>
            <person name="Mead P.E."/>
            <person name="Mitros T."/>
            <person name="Ogino H."/>
            <person name="Ohta Y."/>
            <person name="Poliakov A.V."/>
            <person name="Pollet N."/>
            <person name="Robert J."/>
            <person name="Salamov A."/>
            <person name="Sater A.K."/>
            <person name="Schmutz J."/>
            <person name="Terry A."/>
            <person name="Vize P.D."/>
            <person name="Warren W.C."/>
            <person name="Wells D."/>
            <person name="Wills A."/>
            <person name="Wilson R.K."/>
            <person name="Zimmerman L.B."/>
            <person name="Zorn A.M."/>
            <person name="Grainger R."/>
            <person name="Grammer T."/>
            <person name="Khokha M.K."/>
            <person name="Richardson P.M."/>
            <person name="Rokhsar D.S."/>
        </authorList>
    </citation>
    <scope>NUCLEOTIDE SEQUENCE [LARGE SCALE GENOMIC DNA]</scope>
    <source>
        <strain evidence="2">Nigerian</strain>
    </source>
</reference>
<dbReference type="PROSITE" id="PS51257">
    <property type="entry name" value="PROKAR_LIPOPROTEIN"/>
    <property type="match status" value="1"/>
</dbReference>
<name>A0A803JQK9_XENTR</name>
<dbReference type="GeneTree" id="ENSGT01070000257195"/>
<organism evidence="2">
    <name type="scientific">Xenopus tropicalis</name>
    <name type="common">Western clawed frog</name>
    <name type="synonym">Silurana tropicalis</name>
    <dbReference type="NCBI Taxonomy" id="8364"/>
    <lineage>
        <taxon>Eukaryota</taxon>
        <taxon>Metazoa</taxon>
        <taxon>Chordata</taxon>
        <taxon>Craniata</taxon>
        <taxon>Vertebrata</taxon>
        <taxon>Euteleostomi</taxon>
        <taxon>Amphibia</taxon>
        <taxon>Batrachia</taxon>
        <taxon>Anura</taxon>
        <taxon>Pipoidea</taxon>
        <taxon>Pipidae</taxon>
        <taxon>Xenopodinae</taxon>
        <taxon>Xenopus</taxon>
        <taxon>Silurana</taxon>
    </lineage>
</organism>
<dbReference type="AlphaFoldDB" id="A0A803JQK9"/>
<evidence type="ECO:0000256" key="1">
    <source>
        <dbReference type="SAM" id="SignalP"/>
    </source>
</evidence>
<feature type="signal peptide" evidence="1">
    <location>
        <begin position="1"/>
        <end position="18"/>
    </location>
</feature>
<accession>A0A803JQK9</accession>
<protein>
    <submittedName>
        <fullName evidence="2">Uncharacterized LOC116409722</fullName>
    </submittedName>
</protein>
<reference evidence="2" key="2">
    <citation type="submission" date="2021-03" db="UniProtKB">
        <authorList>
            <consortium name="Ensembl"/>
        </authorList>
    </citation>
    <scope>IDENTIFICATION</scope>
</reference>
<feature type="chain" id="PRO_5030847761" evidence="1">
    <location>
        <begin position="19"/>
        <end position="171"/>
    </location>
</feature>
<sequence length="171" mass="18456">MKIAVIFLIIGLSSCYNAASVSKTDCLEQLLLKDTPVLLQTLGILLCNYKVAQKQQNGEMFLDFLNQVNVLLGKVGCTINTLLGTHVTLNVSNAEQIADEVAAVLFQFLQGLIAKAMKILSEIPFIGDLVNDQALSQDIRIVGCGVLVDILTFADKVMQIAAEIAGIFAKN</sequence>
<evidence type="ECO:0000313" key="2">
    <source>
        <dbReference type="Ensembl" id="ENSXETP00000110271"/>
    </source>
</evidence>
<gene>
    <name evidence="2" type="primary">LOC116409722</name>
</gene>
<proteinExistence type="predicted"/>